<keyword evidence="7" id="KW-0808">Transferase</keyword>
<dbReference type="PROSITE" id="PS00518">
    <property type="entry name" value="ZF_RING_1"/>
    <property type="match status" value="1"/>
</dbReference>
<dbReference type="AlphaFoldDB" id="A0AAN6RY98"/>
<dbReference type="InterPro" id="IPR002641">
    <property type="entry name" value="PNPLA_dom"/>
</dbReference>
<proteinExistence type="predicted"/>
<evidence type="ECO:0000313" key="8">
    <source>
        <dbReference type="Proteomes" id="UP001303473"/>
    </source>
</evidence>
<evidence type="ECO:0000256" key="3">
    <source>
        <dbReference type="ARBA" id="ARBA00022833"/>
    </source>
</evidence>
<dbReference type="SUPFAM" id="SSF52151">
    <property type="entry name" value="FabD/lysophospholipase-like"/>
    <property type="match status" value="1"/>
</dbReference>
<keyword evidence="4 5" id="KW-0443">Lipid metabolism</keyword>
<accession>A0AAN6RY98</accession>
<evidence type="ECO:0000256" key="4">
    <source>
        <dbReference type="ARBA" id="ARBA00023098"/>
    </source>
</evidence>
<dbReference type="Gene3D" id="3.30.40.10">
    <property type="entry name" value="Zinc/RING finger domain, C3HC4 (zinc finger)"/>
    <property type="match status" value="1"/>
</dbReference>
<dbReference type="GO" id="GO:0019369">
    <property type="term" value="P:arachidonate metabolic process"/>
    <property type="evidence" value="ECO:0007669"/>
    <property type="project" value="TreeGrafter"/>
</dbReference>
<keyword evidence="1" id="KW-0479">Metal-binding</keyword>
<keyword evidence="2" id="KW-0863">Zinc-finger</keyword>
<dbReference type="Proteomes" id="UP001303473">
    <property type="component" value="Unassembled WGS sequence"/>
</dbReference>
<feature type="active site" description="Nucleophile" evidence="5">
    <location>
        <position position="531"/>
    </location>
</feature>
<dbReference type="GO" id="GO:0008270">
    <property type="term" value="F:zinc ion binding"/>
    <property type="evidence" value="ECO:0007669"/>
    <property type="project" value="UniProtKB-KW"/>
</dbReference>
<feature type="short sequence motif" description="GXSXG" evidence="5">
    <location>
        <begin position="529"/>
        <end position="533"/>
    </location>
</feature>
<dbReference type="PROSITE" id="PS51635">
    <property type="entry name" value="PNPLA"/>
    <property type="match status" value="1"/>
</dbReference>
<keyword evidence="5 7" id="KW-0378">Hydrolase</keyword>
<dbReference type="PANTHER" id="PTHR24185:SF8">
    <property type="entry name" value="PNPLA DOMAIN-CONTAINING PROTEIN"/>
    <property type="match status" value="1"/>
</dbReference>
<organism evidence="7 8">
    <name type="scientific">Diplogelasinospora grovesii</name>
    <dbReference type="NCBI Taxonomy" id="303347"/>
    <lineage>
        <taxon>Eukaryota</taxon>
        <taxon>Fungi</taxon>
        <taxon>Dikarya</taxon>
        <taxon>Ascomycota</taxon>
        <taxon>Pezizomycotina</taxon>
        <taxon>Sordariomycetes</taxon>
        <taxon>Sordariomycetidae</taxon>
        <taxon>Sordariales</taxon>
        <taxon>Diplogelasinosporaceae</taxon>
        <taxon>Diplogelasinospora</taxon>
    </lineage>
</organism>
<dbReference type="GO" id="GO:0046486">
    <property type="term" value="P:glycerolipid metabolic process"/>
    <property type="evidence" value="ECO:0007669"/>
    <property type="project" value="UniProtKB-ARBA"/>
</dbReference>
<dbReference type="Pfam" id="PF01734">
    <property type="entry name" value="Patatin"/>
    <property type="match status" value="1"/>
</dbReference>
<keyword evidence="3" id="KW-0862">Zinc</keyword>
<dbReference type="GO" id="GO:0016020">
    <property type="term" value="C:membrane"/>
    <property type="evidence" value="ECO:0007669"/>
    <property type="project" value="TreeGrafter"/>
</dbReference>
<dbReference type="InterPro" id="IPR016035">
    <property type="entry name" value="Acyl_Trfase/lysoPLipase"/>
</dbReference>
<dbReference type="GO" id="GO:0047499">
    <property type="term" value="F:calcium-independent phospholipase A2 activity"/>
    <property type="evidence" value="ECO:0007669"/>
    <property type="project" value="TreeGrafter"/>
</dbReference>
<comment type="caution">
    <text evidence="7">The sequence shown here is derived from an EMBL/GenBank/DDBJ whole genome shotgun (WGS) entry which is preliminary data.</text>
</comment>
<dbReference type="PANTHER" id="PTHR24185">
    <property type="entry name" value="CALCIUM-INDEPENDENT PHOSPHOLIPASE A2-GAMMA"/>
    <property type="match status" value="1"/>
</dbReference>
<feature type="short sequence motif" description="DGA/G" evidence="5">
    <location>
        <begin position="692"/>
        <end position="694"/>
    </location>
</feature>
<feature type="active site" description="Proton acceptor" evidence="5">
    <location>
        <position position="692"/>
    </location>
</feature>
<evidence type="ECO:0000256" key="5">
    <source>
        <dbReference type="PROSITE-ProRule" id="PRU01161"/>
    </source>
</evidence>
<evidence type="ECO:0000259" key="6">
    <source>
        <dbReference type="PROSITE" id="PS51635"/>
    </source>
</evidence>
<feature type="domain" description="PNPLA" evidence="6">
    <location>
        <begin position="491"/>
        <end position="705"/>
    </location>
</feature>
<evidence type="ECO:0000256" key="2">
    <source>
        <dbReference type="ARBA" id="ARBA00022771"/>
    </source>
</evidence>
<protein>
    <submittedName>
        <fullName evidence="7">Acyl transferase/acyl hydrolase/lysophospholipase</fullName>
    </submittedName>
</protein>
<keyword evidence="5" id="KW-0442">Lipid degradation</keyword>
<dbReference type="GO" id="GO:0016740">
    <property type="term" value="F:transferase activity"/>
    <property type="evidence" value="ECO:0007669"/>
    <property type="project" value="UniProtKB-KW"/>
</dbReference>
<evidence type="ECO:0000256" key="1">
    <source>
        <dbReference type="ARBA" id="ARBA00022723"/>
    </source>
</evidence>
<name>A0AAN6RY98_9PEZI</name>
<dbReference type="InterPro" id="IPR017907">
    <property type="entry name" value="Znf_RING_CS"/>
</dbReference>
<sequence>MDICRHTRWLRLSRKDQSFVLEASDRAQRLLDYLPRPEEQAPSLITLVGNQSKLRALRELGISGTGPKGKRGHGEIHLFVSPSSQRADRPILIADGDMPLQNRLGRPWKPQLCHEISVRPFPGDVVSDKLVNIADHIYYRVLFPFTDAICFFATDLGGIERVVQHLAMWMDKGQPSTLEIRPWLIIAVDDGVEEEVLATFWDLVCTETTINIMDRFTGIRIISLAETTPRSKGRRGPWARLNRELLNVSQLARQVRLEVNCLFSARHLAGFLQHAAVCATEMPLEPFDFIRTSRCKNPVAPDLEMHLSRFMKHFQTFDALKRFAIPIIASCFILDHYPPEMHRFHPRDVFCTLYRETCSAACKSSVLAHEGSRYMILPSAFTSLVEEEMIKQFTQYASRGSSEALHRQLMASFQHEWANLRSDDTCFCCIRRRPQFGLPCGHSLCENCVRVFGRESPVDPWLFYIDACFLCQQVSDVRIRMKPDTASVRVLSIDGGGVRGRAPLEFIQVLQDCVGLPCPVQQHFDVIYGTSSGAIIAFALYANGWPIEDCIVCFESLARLAFQPRPSCRIPILAMVYEFLVSLLVDSRYPARNLESALQRVFGSTRSIIDCSKASEMGAMVGMPVTTIRDASACVFTNYNGVGQREESADYHVIQPEGGIRRIPLWEILRCGTAAPYYFKPRHIEGLGTFQDGGLMYNNPALLALAEVAALFKATPDPSLVVSLGTGSARADRPDVSRSRPLWQDSFPLRIFRAFWQYGNSKRAWNRLLSREKVGRTGEFFRFDIEFEGQEPPLDNVVDMKEISDIARETILGSPALDRLIHRIRAELFVFELDPRCPFRLVNGTYQCVGRILCRLRARTPEFVAFMSQLDQASASFLIGDRVLPGSFQDRSAKREDGNFFKEVRFHTPSRTEPITISLREGGAACPISGSPFTLQFLIEVQSLDARFGTADHRKRKWLNDGGNEVRRKRMCRR</sequence>
<dbReference type="InterPro" id="IPR013083">
    <property type="entry name" value="Znf_RING/FYVE/PHD"/>
</dbReference>
<dbReference type="EMBL" id="MU854099">
    <property type="protein sequence ID" value="KAK3933650.1"/>
    <property type="molecule type" value="Genomic_DNA"/>
</dbReference>
<dbReference type="CDD" id="cd07199">
    <property type="entry name" value="Pat17_PNPLA8_PNPLA9_like"/>
    <property type="match status" value="1"/>
</dbReference>
<feature type="short sequence motif" description="GXGXXG" evidence="5">
    <location>
        <begin position="495"/>
        <end position="500"/>
    </location>
</feature>
<gene>
    <name evidence="7" type="ORF">QBC46DRAFT_275360</name>
</gene>
<evidence type="ECO:0000313" key="7">
    <source>
        <dbReference type="EMBL" id="KAK3933650.1"/>
    </source>
</evidence>
<dbReference type="GO" id="GO:0016042">
    <property type="term" value="P:lipid catabolic process"/>
    <property type="evidence" value="ECO:0007669"/>
    <property type="project" value="UniProtKB-UniRule"/>
</dbReference>
<dbReference type="Gene3D" id="3.40.1090.10">
    <property type="entry name" value="Cytosolic phospholipase A2 catalytic domain"/>
    <property type="match status" value="1"/>
</dbReference>
<reference evidence="8" key="1">
    <citation type="journal article" date="2023" name="Mol. Phylogenet. Evol.">
        <title>Genome-scale phylogeny and comparative genomics of the fungal order Sordariales.</title>
        <authorList>
            <person name="Hensen N."/>
            <person name="Bonometti L."/>
            <person name="Westerberg I."/>
            <person name="Brannstrom I.O."/>
            <person name="Guillou S."/>
            <person name="Cros-Aarteil S."/>
            <person name="Calhoun S."/>
            <person name="Haridas S."/>
            <person name="Kuo A."/>
            <person name="Mondo S."/>
            <person name="Pangilinan J."/>
            <person name="Riley R."/>
            <person name="LaButti K."/>
            <person name="Andreopoulos B."/>
            <person name="Lipzen A."/>
            <person name="Chen C."/>
            <person name="Yan M."/>
            <person name="Daum C."/>
            <person name="Ng V."/>
            <person name="Clum A."/>
            <person name="Steindorff A."/>
            <person name="Ohm R.A."/>
            <person name="Martin F."/>
            <person name="Silar P."/>
            <person name="Natvig D.O."/>
            <person name="Lalanne C."/>
            <person name="Gautier V."/>
            <person name="Ament-Velasquez S.L."/>
            <person name="Kruys A."/>
            <person name="Hutchinson M.I."/>
            <person name="Powell A.J."/>
            <person name="Barry K."/>
            <person name="Miller A.N."/>
            <person name="Grigoriev I.V."/>
            <person name="Debuchy R."/>
            <person name="Gladieux P."/>
            <person name="Hiltunen Thoren M."/>
            <person name="Johannesson H."/>
        </authorList>
    </citation>
    <scope>NUCLEOTIDE SEQUENCE [LARGE SCALE GENOMIC DNA]</scope>
    <source>
        <strain evidence="8">CBS 340.73</strain>
    </source>
</reference>
<keyword evidence="8" id="KW-1185">Reference proteome</keyword>